<evidence type="ECO:0000313" key="8">
    <source>
        <dbReference type="EMBL" id="PVD21455.1"/>
    </source>
</evidence>
<dbReference type="GO" id="GO:0004888">
    <property type="term" value="F:transmembrane signaling receptor activity"/>
    <property type="evidence" value="ECO:0007669"/>
    <property type="project" value="InterPro"/>
</dbReference>
<dbReference type="InterPro" id="IPR036734">
    <property type="entry name" value="Neur_chan_lig-bd_sf"/>
</dbReference>
<dbReference type="Proteomes" id="UP000245119">
    <property type="component" value="Linkage Group LG12"/>
</dbReference>
<dbReference type="InterPro" id="IPR018000">
    <property type="entry name" value="Neurotransmitter_ion_chnl_CS"/>
</dbReference>
<comment type="subcellular location">
    <subcellularLocation>
        <location evidence="1">Membrane</location>
        <topology evidence="1">Multi-pass membrane protein</topology>
    </subcellularLocation>
</comment>
<protein>
    <recommendedName>
        <fullName evidence="10">Neurotransmitter-gated ion-channel ligand-binding domain-containing protein</fullName>
    </recommendedName>
</protein>
<dbReference type="Pfam" id="PF02932">
    <property type="entry name" value="Neur_chan_memb"/>
    <property type="match status" value="1"/>
</dbReference>
<evidence type="ECO:0000259" key="7">
    <source>
        <dbReference type="Pfam" id="PF02932"/>
    </source>
</evidence>
<evidence type="ECO:0000256" key="4">
    <source>
        <dbReference type="ARBA" id="ARBA00023136"/>
    </source>
</evidence>
<dbReference type="PANTHER" id="PTHR18945">
    <property type="entry name" value="NEUROTRANSMITTER GATED ION CHANNEL"/>
    <property type="match status" value="1"/>
</dbReference>
<feature type="domain" description="Neurotransmitter-gated ion-channel transmembrane" evidence="7">
    <location>
        <begin position="238"/>
        <end position="325"/>
    </location>
</feature>
<feature type="domain" description="Neurotransmitter-gated ion-channel ligand-binding" evidence="6">
    <location>
        <begin position="35"/>
        <end position="229"/>
    </location>
</feature>
<keyword evidence="5" id="KW-0407">Ion channel</keyword>
<dbReference type="Gene3D" id="2.70.170.10">
    <property type="entry name" value="Neurotransmitter-gated ion-channel ligand-binding domain"/>
    <property type="match status" value="1"/>
</dbReference>
<dbReference type="FunFam" id="2.70.170.10:FF:000028">
    <property type="entry name" value="AcetylCholine Receptor"/>
    <property type="match status" value="1"/>
</dbReference>
<feature type="transmembrane region" description="Helical" evidence="5">
    <location>
        <begin position="231"/>
        <end position="252"/>
    </location>
</feature>
<feature type="signal peptide" evidence="5">
    <location>
        <begin position="1"/>
        <end position="21"/>
    </location>
</feature>
<dbReference type="CDD" id="cd18989">
    <property type="entry name" value="LGIC_ECD_cation"/>
    <property type="match status" value="1"/>
</dbReference>
<dbReference type="STRING" id="400727.A0A2T7NJV5"/>
<dbReference type="GO" id="GO:0016020">
    <property type="term" value="C:membrane"/>
    <property type="evidence" value="ECO:0007669"/>
    <property type="project" value="UniProtKB-SubCell"/>
</dbReference>
<dbReference type="InterPro" id="IPR006201">
    <property type="entry name" value="Neur_channel"/>
</dbReference>
<evidence type="ECO:0000256" key="3">
    <source>
        <dbReference type="ARBA" id="ARBA00022989"/>
    </source>
</evidence>
<dbReference type="GO" id="GO:0005230">
    <property type="term" value="F:extracellular ligand-gated monoatomic ion channel activity"/>
    <property type="evidence" value="ECO:0007669"/>
    <property type="project" value="InterPro"/>
</dbReference>
<evidence type="ECO:0008006" key="10">
    <source>
        <dbReference type="Google" id="ProtNLM"/>
    </source>
</evidence>
<sequence>MPCNITVLLLTVVLACRSISGAWLANHSTRHVEAALRQHLFGDSYNPYILPRDHTADPVNISMQFTLNFVLEVDTIRQVFHFNGWFDANWTDPALAWDTDTFPITKIFVPPDAIWKPDLFVENSIKSHTLIEEQKINLILHSDGSVQWFPGGNFATNCPLDIRQFPFDEQVCPVQMQTWVYAAKDVMFLSTGTNIMNRDSSEWTVLEVTHEKYTSFSYVSMKFSVRLKRRWVYYWFRLLMPVLLVSALNCGVQVLPWQSGEKMGASLAIFLTLTVLMTEVQASLPNNAQTICFLSVFVAAHMVFGVLSVFFAIVSVLRHCNRNHSDGTTDVTGGIGGLDNDQSPAVSMTSKGQVTSAAVSAKMADGFKTSRCSSFLNDKLSIAFLITANIICCFVLGFLIICSGVVAPVDHQCNEDQAVDDNDEVDADTVQGVRQLMPRHGRDAARLH</sequence>
<dbReference type="OrthoDB" id="6127156at2759"/>
<comment type="caution">
    <text evidence="8">The sequence shown here is derived from an EMBL/GenBank/DDBJ whole genome shotgun (WGS) entry which is preliminary data.</text>
</comment>
<proteinExistence type="inferred from homology"/>
<feature type="chain" id="PRO_5022253280" description="Neurotransmitter-gated ion-channel ligand-binding domain-containing protein" evidence="5">
    <location>
        <begin position="22"/>
        <end position="448"/>
    </location>
</feature>
<dbReference type="CDD" id="cd19051">
    <property type="entry name" value="LGIC_TM_cation"/>
    <property type="match status" value="1"/>
</dbReference>
<dbReference type="Gene3D" id="1.20.58.390">
    <property type="entry name" value="Neurotransmitter-gated ion-channel transmembrane domain"/>
    <property type="match status" value="1"/>
</dbReference>
<feature type="transmembrane region" description="Helical" evidence="5">
    <location>
        <begin position="380"/>
        <end position="407"/>
    </location>
</feature>
<dbReference type="SUPFAM" id="SSF63712">
    <property type="entry name" value="Nicotinic receptor ligand binding domain-like"/>
    <property type="match status" value="1"/>
</dbReference>
<comment type="similarity">
    <text evidence="5">Belongs to the ligand-gated ion channel (TC 1.A.9) family.</text>
</comment>
<dbReference type="InterPro" id="IPR006202">
    <property type="entry name" value="Neur_chan_lig-bd"/>
</dbReference>
<gene>
    <name evidence="8" type="ORF">C0Q70_19628</name>
</gene>
<organism evidence="8 9">
    <name type="scientific">Pomacea canaliculata</name>
    <name type="common">Golden apple snail</name>
    <dbReference type="NCBI Taxonomy" id="400727"/>
    <lineage>
        <taxon>Eukaryota</taxon>
        <taxon>Metazoa</taxon>
        <taxon>Spiralia</taxon>
        <taxon>Lophotrochozoa</taxon>
        <taxon>Mollusca</taxon>
        <taxon>Gastropoda</taxon>
        <taxon>Caenogastropoda</taxon>
        <taxon>Architaenioglossa</taxon>
        <taxon>Ampullarioidea</taxon>
        <taxon>Ampullariidae</taxon>
        <taxon>Pomacea</taxon>
    </lineage>
</organism>
<keyword evidence="4 5" id="KW-0472">Membrane</keyword>
<dbReference type="PRINTS" id="PR00252">
    <property type="entry name" value="NRIONCHANNEL"/>
</dbReference>
<dbReference type="PROSITE" id="PS00236">
    <property type="entry name" value="NEUROTR_ION_CHANNEL"/>
    <property type="match status" value="1"/>
</dbReference>
<evidence type="ECO:0000256" key="1">
    <source>
        <dbReference type="ARBA" id="ARBA00004141"/>
    </source>
</evidence>
<reference evidence="8 9" key="1">
    <citation type="submission" date="2018-04" db="EMBL/GenBank/DDBJ databases">
        <title>The genome of golden apple snail Pomacea canaliculata provides insight into stress tolerance and invasive adaptation.</title>
        <authorList>
            <person name="Liu C."/>
            <person name="Liu B."/>
            <person name="Ren Y."/>
            <person name="Zhang Y."/>
            <person name="Wang H."/>
            <person name="Li S."/>
            <person name="Jiang F."/>
            <person name="Yin L."/>
            <person name="Zhang G."/>
            <person name="Qian W."/>
            <person name="Fan W."/>
        </authorList>
    </citation>
    <scope>NUCLEOTIDE SEQUENCE [LARGE SCALE GENOMIC DNA]</scope>
    <source>
        <strain evidence="8">SZHN2017</strain>
        <tissue evidence="8">Muscle</tissue>
    </source>
</reference>
<evidence type="ECO:0000313" key="9">
    <source>
        <dbReference type="Proteomes" id="UP000245119"/>
    </source>
</evidence>
<evidence type="ECO:0000256" key="5">
    <source>
        <dbReference type="RuleBase" id="RU000687"/>
    </source>
</evidence>
<keyword evidence="5" id="KW-0732">Signal</keyword>
<keyword evidence="5" id="KW-0406">Ion transport</keyword>
<dbReference type="SUPFAM" id="SSF90112">
    <property type="entry name" value="Neurotransmitter-gated ion-channel transmembrane pore"/>
    <property type="match status" value="1"/>
</dbReference>
<keyword evidence="3 5" id="KW-1133">Transmembrane helix</keyword>
<dbReference type="EMBL" id="PZQS01000012">
    <property type="protein sequence ID" value="PVD21455.1"/>
    <property type="molecule type" value="Genomic_DNA"/>
</dbReference>
<name>A0A2T7NJV5_POMCA</name>
<keyword evidence="9" id="KW-1185">Reference proteome</keyword>
<dbReference type="InterPro" id="IPR038050">
    <property type="entry name" value="Neuro_actylchol_rec"/>
</dbReference>
<dbReference type="Pfam" id="PF02931">
    <property type="entry name" value="Neur_chan_LBD"/>
    <property type="match status" value="1"/>
</dbReference>
<evidence type="ECO:0000256" key="2">
    <source>
        <dbReference type="ARBA" id="ARBA00022692"/>
    </source>
</evidence>
<dbReference type="AlphaFoldDB" id="A0A2T7NJV5"/>
<keyword evidence="5" id="KW-0813">Transport</keyword>
<dbReference type="InterPro" id="IPR036719">
    <property type="entry name" value="Neuro-gated_channel_TM_sf"/>
</dbReference>
<feature type="transmembrane region" description="Helical" evidence="5">
    <location>
        <begin position="288"/>
        <end position="314"/>
    </location>
</feature>
<dbReference type="InterPro" id="IPR006029">
    <property type="entry name" value="Neurotrans-gated_channel_TM"/>
</dbReference>
<accession>A0A2T7NJV5</accession>
<evidence type="ECO:0000259" key="6">
    <source>
        <dbReference type="Pfam" id="PF02931"/>
    </source>
</evidence>
<feature type="transmembrane region" description="Helical" evidence="5">
    <location>
        <begin position="264"/>
        <end position="282"/>
    </location>
</feature>
<keyword evidence="2 5" id="KW-0812">Transmembrane</keyword>